<protein>
    <recommendedName>
        <fullName evidence="3">Bacteriocin-protection protein</fullName>
    </recommendedName>
</protein>
<gene>
    <name evidence="1" type="ORF">H010_16029</name>
</gene>
<sequence>MHMPLFSEPCWLSCGTLHTMPAAKSAIQADSSPTLFESAKAFETWLKKNHATSDGLWVKLAKRGANLPSLTYPEAVEIALCWGWIDGQKKGLDDQHFLQRFTPRRTRSIWSKINVDKVAALIAAGRMQAPGYKQIEDAKADGRWARAYDGARTSEVPEDLLAALEAEPKAKAFFATINAANRYAVLWRVQTAVKAETRARRIAQLVEMLARGETIHIFKPRTKA</sequence>
<keyword evidence="2" id="KW-1185">Reference proteome</keyword>
<evidence type="ECO:0000313" key="2">
    <source>
        <dbReference type="Proteomes" id="UP001152876"/>
    </source>
</evidence>
<proteinExistence type="predicted"/>
<accession>A0A9X4NS25</accession>
<evidence type="ECO:0000313" key="1">
    <source>
        <dbReference type="EMBL" id="MDG5976778.1"/>
    </source>
</evidence>
<dbReference type="AlphaFoldDB" id="A0A9X4NS25"/>
<dbReference type="Proteomes" id="UP001152876">
    <property type="component" value="Unassembled WGS sequence"/>
</dbReference>
<dbReference type="Pfam" id="PF13376">
    <property type="entry name" value="OmdA"/>
    <property type="match status" value="1"/>
</dbReference>
<evidence type="ECO:0008006" key="3">
    <source>
        <dbReference type="Google" id="ProtNLM"/>
    </source>
</evidence>
<comment type="caution">
    <text evidence="1">The sequence shown here is derived from an EMBL/GenBank/DDBJ whole genome shotgun (WGS) entry which is preliminary data.</text>
</comment>
<reference evidence="1" key="1">
    <citation type="submission" date="2013-01" db="EMBL/GenBank/DDBJ databases">
        <title>Genome draft of Hydrogenophaga taeniospiralis 2K1.</title>
        <authorList>
            <person name="Gomila M."/>
            <person name="Lalucat J."/>
        </authorList>
    </citation>
    <scope>NUCLEOTIDE SEQUENCE</scope>
    <source>
        <strain evidence="1">CCUG 15921</strain>
    </source>
</reference>
<name>A0A9X4NS25_9BURK</name>
<organism evidence="1 2">
    <name type="scientific">Hydrogenophaga taeniospiralis CCUG 15921</name>
    <dbReference type="NCBI Taxonomy" id="1281780"/>
    <lineage>
        <taxon>Bacteria</taxon>
        <taxon>Pseudomonadati</taxon>
        <taxon>Pseudomonadota</taxon>
        <taxon>Betaproteobacteria</taxon>
        <taxon>Burkholderiales</taxon>
        <taxon>Comamonadaceae</taxon>
        <taxon>Hydrogenophaga</taxon>
    </lineage>
</organism>
<dbReference type="EMBL" id="AOGK01000014">
    <property type="protein sequence ID" value="MDG5976778.1"/>
    <property type="molecule type" value="Genomic_DNA"/>
</dbReference>